<feature type="coiled-coil region" evidence="2">
    <location>
        <begin position="27"/>
        <end position="57"/>
    </location>
</feature>
<dbReference type="EMBL" id="BAAAPY010000007">
    <property type="protein sequence ID" value="GAA2080568.1"/>
    <property type="molecule type" value="Genomic_DNA"/>
</dbReference>
<dbReference type="InterPro" id="IPR002711">
    <property type="entry name" value="HNH"/>
</dbReference>
<comment type="similarity">
    <text evidence="1">Belongs to the Rv1128c/1148c/1588c/1702c/1945/3466 family.</text>
</comment>
<sequence length="433" mass="47237">MEIGVVVAQLDEARAVLAQHPTDADALRQLQRTIDVLETAKAEMAHAMATAETFKDDGSSSMKTWLRTELRLDSVDAHRLLAAGRTLRQVPETVRDAARTGTIRPGHVAWFGYALTHVGPDVVGEPVITRLLADTARAAEPAQLKAVVRELRDQIFPEALDEAWIRGMDKQDLQLSPVGDHGWAVTGFLPIGLGAQLHAVLRSLSAPRDADDTRTASQRRLDGLETLLTGVLEHGLPQDRGVRPHLDVLVDHDELRKVATDDASLTAPAQLAGFGSVGRQFLSELLCGADLTPILTGGKDGVLDVGRTHRLATPRQRRAVTARQGGQCAAPGCTNPVVHLHHVVWFSHGGPSDLSNYIGLCPGCHRLVHADRLHIDPRTHAFTRPYRAPLRSNPSSSWLSRRRARDRLRRALPHLVRPPRSPVPAWLEALPAG</sequence>
<organism evidence="4 5">
    <name type="scientific">Aeromicrobium halocynthiae</name>
    <dbReference type="NCBI Taxonomy" id="560557"/>
    <lineage>
        <taxon>Bacteria</taxon>
        <taxon>Bacillati</taxon>
        <taxon>Actinomycetota</taxon>
        <taxon>Actinomycetes</taxon>
        <taxon>Propionibacteriales</taxon>
        <taxon>Nocardioidaceae</taxon>
        <taxon>Aeromicrobium</taxon>
    </lineage>
</organism>
<dbReference type="Proteomes" id="UP001501480">
    <property type="component" value="Unassembled WGS sequence"/>
</dbReference>
<name>A0ABN2W3E7_9ACTN</name>
<dbReference type="InterPro" id="IPR003615">
    <property type="entry name" value="HNH_nuc"/>
</dbReference>
<proteinExistence type="inferred from homology"/>
<feature type="domain" description="HNH nuclease" evidence="3">
    <location>
        <begin position="315"/>
        <end position="366"/>
    </location>
</feature>
<dbReference type="CDD" id="cd00085">
    <property type="entry name" value="HNHc"/>
    <property type="match status" value="1"/>
</dbReference>
<evidence type="ECO:0000259" key="3">
    <source>
        <dbReference type="SMART" id="SM00507"/>
    </source>
</evidence>
<evidence type="ECO:0000256" key="2">
    <source>
        <dbReference type="SAM" id="Coils"/>
    </source>
</evidence>
<dbReference type="SMART" id="SM00507">
    <property type="entry name" value="HNHc"/>
    <property type="match status" value="1"/>
</dbReference>
<dbReference type="InterPro" id="IPR003870">
    <property type="entry name" value="DUF222"/>
</dbReference>
<comment type="caution">
    <text evidence="4">The sequence shown here is derived from an EMBL/GenBank/DDBJ whole genome shotgun (WGS) entry which is preliminary data.</text>
</comment>
<gene>
    <name evidence="4" type="ORF">GCM10009821_21220</name>
</gene>
<protein>
    <recommendedName>
        <fullName evidence="3">HNH nuclease domain-containing protein</fullName>
    </recommendedName>
</protein>
<dbReference type="Pfam" id="PF01844">
    <property type="entry name" value="HNH"/>
    <property type="match status" value="1"/>
</dbReference>
<keyword evidence="5" id="KW-1185">Reference proteome</keyword>
<dbReference type="RefSeq" id="WP_344328016.1">
    <property type="nucleotide sequence ID" value="NZ_BAAAPY010000007.1"/>
</dbReference>
<evidence type="ECO:0000313" key="4">
    <source>
        <dbReference type="EMBL" id="GAA2080568.1"/>
    </source>
</evidence>
<dbReference type="Gene3D" id="1.10.30.50">
    <property type="match status" value="1"/>
</dbReference>
<evidence type="ECO:0000256" key="1">
    <source>
        <dbReference type="ARBA" id="ARBA00023450"/>
    </source>
</evidence>
<evidence type="ECO:0000313" key="5">
    <source>
        <dbReference type="Proteomes" id="UP001501480"/>
    </source>
</evidence>
<dbReference type="Pfam" id="PF02720">
    <property type="entry name" value="DUF222"/>
    <property type="match status" value="1"/>
</dbReference>
<reference evidence="4 5" key="1">
    <citation type="journal article" date="2019" name="Int. J. Syst. Evol. Microbiol.">
        <title>The Global Catalogue of Microorganisms (GCM) 10K type strain sequencing project: providing services to taxonomists for standard genome sequencing and annotation.</title>
        <authorList>
            <consortium name="The Broad Institute Genomics Platform"/>
            <consortium name="The Broad Institute Genome Sequencing Center for Infectious Disease"/>
            <person name="Wu L."/>
            <person name="Ma J."/>
        </authorList>
    </citation>
    <scope>NUCLEOTIDE SEQUENCE [LARGE SCALE GENOMIC DNA]</scope>
    <source>
        <strain evidence="4 5">JCM 15749</strain>
    </source>
</reference>
<keyword evidence="2" id="KW-0175">Coiled coil</keyword>
<accession>A0ABN2W3E7</accession>